<accession>A0A8S5NCP9</accession>
<protein>
    <submittedName>
        <fullName evidence="1">Transglutaminase-like superfamily</fullName>
    </submittedName>
</protein>
<dbReference type="EMBL" id="BK015126">
    <property type="protein sequence ID" value="DAD92026.1"/>
    <property type="molecule type" value="Genomic_DNA"/>
</dbReference>
<dbReference type="Pfam" id="PF02810">
    <property type="entry name" value="SEC-C"/>
    <property type="match status" value="1"/>
</dbReference>
<proteinExistence type="predicted"/>
<organism evidence="1">
    <name type="scientific">Siphoviridae sp. ctwWa4</name>
    <dbReference type="NCBI Taxonomy" id="2826517"/>
    <lineage>
        <taxon>Viruses</taxon>
        <taxon>Duplodnaviria</taxon>
        <taxon>Heunggongvirae</taxon>
        <taxon>Uroviricota</taxon>
        <taxon>Caudoviricetes</taxon>
    </lineage>
</organism>
<dbReference type="SUPFAM" id="SSF103642">
    <property type="entry name" value="Sec-C motif"/>
    <property type="match status" value="1"/>
</dbReference>
<sequence length="210" mass="23354">MKIGRNDQCPCGSGKKYKNCCLKKISMNTNDLIRKMVSDFGDTGALADILCNLNSYMHRKQWWGACHASCAALYVALCEAGYQPKLCIGEMLGEGLYFDHSWIELNGYIFDLAISMTLMGGAAASEPIVFGKNIRTGEIPKIKYGVPGKGIEGESLIVKAMPFVEFMDMFPDELDGLWGVVREISGKNIDIPALRKKYEHVNRVVVRNED</sequence>
<dbReference type="InterPro" id="IPR004027">
    <property type="entry name" value="SEC_C_motif"/>
</dbReference>
<name>A0A8S5NCP9_9CAUD</name>
<evidence type="ECO:0000313" key="1">
    <source>
        <dbReference type="EMBL" id="DAD92026.1"/>
    </source>
</evidence>
<dbReference type="Gene3D" id="3.10.450.50">
    <property type="match status" value="1"/>
</dbReference>
<reference evidence="1" key="1">
    <citation type="journal article" date="2021" name="Proc. Natl. Acad. Sci. U.S.A.">
        <title>A Catalog of Tens of Thousands of Viruses from Human Metagenomes Reveals Hidden Associations with Chronic Diseases.</title>
        <authorList>
            <person name="Tisza M.J."/>
            <person name="Buck C.B."/>
        </authorList>
    </citation>
    <scope>NUCLEOTIDE SEQUENCE</scope>
    <source>
        <strain evidence="1">CtwWa4</strain>
    </source>
</reference>